<reference evidence="4" key="1">
    <citation type="submission" date="2017-09" db="EMBL/GenBank/DDBJ databases">
        <authorList>
            <person name="Palmer M."/>
            <person name="Steenkamp E.T."/>
            <person name="Coetzee M.P."/>
            <person name="Avontuur J.R."/>
            <person name="Van Zyl E."/>
            <person name="Chan W.-Y."/>
            <person name="Blom J."/>
            <person name="Venter S.N."/>
        </authorList>
    </citation>
    <scope>NUCLEOTIDE SEQUENCE [LARGE SCALE GENOMIC DNA]</scope>
    <source>
        <strain evidence="4">QC88-366</strain>
    </source>
</reference>
<dbReference type="EMBL" id="NWUO01000008">
    <property type="protein sequence ID" value="PNS11440.1"/>
    <property type="molecule type" value="Genomic_DNA"/>
</dbReference>
<evidence type="ECO:0008006" key="5">
    <source>
        <dbReference type="Google" id="ProtNLM"/>
    </source>
</evidence>
<keyword evidence="2" id="KW-0812">Transmembrane</keyword>
<evidence type="ECO:0000313" key="4">
    <source>
        <dbReference type="Proteomes" id="UP000236345"/>
    </source>
</evidence>
<feature type="region of interest" description="Disordered" evidence="1">
    <location>
        <begin position="116"/>
        <end position="147"/>
    </location>
</feature>
<evidence type="ECO:0000256" key="1">
    <source>
        <dbReference type="SAM" id="MobiDB-lite"/>
    </source>
</evidence>
<protein>
    <recommendedName>
        <fullName evidence="5">Lactate permease</fullName>
    </recommendedName>
</protein>
<dbReference type="Proteomes" id="UP000236345">
    <property type="component" value="Unassembled WGS sequence"/>
</dbReference>
<feature type="transmembrane region" description="Helical" evidence="2">
    <location>
        <begin position="466"/>
        <end position="489"/>
    </location>
</feature>
<feature type="region of interest" description="Disordered" evidence="1">
    <location>
        <begin position="237"/>
        <end position="256"/>
    </location>
</feature>
<accession>A0A2K1Q8T2</accession>
<keyword evidence="4" id="KW-1185">Reference proteome</keyword>
<gene>
    <name evidence="3" type="ORF">COO59_12505</name>
</gene>
<keyword evidence="2" id="KW-0472">Membrane</keyword>
<comment type="caution">
    <text evidence="3">The sequence shown here is derived from an EMBL/GenBank/DDBJ whole genome shotgun (WGS) entry which is preliminary data.</text>
</comment>
<sequence>MDRKTLLLLLRLNQQRQRQRQTSELIPSPTKEVVIVSDVSAWQAHQQVRQYQQKWRTEQTTLMLAECRQRLLHSIIGPFGLGSIVSAWDKVGGNVDTIHNVRSGVYATEEEQVRYESRGKYNSDPYHKHDNYKKTNAGNSKKQDAGEAVDAYTGQALSRNTDAEQDHLISAASIHNDPAVWLAEANGADLANHKTNLHQTHHSINESKLQKSAEEYIAWLNKNRADRDAKIARLEEKAKNEPLSKKDQNALEKYKQQNAVDQEKLRELDEVARKQYESSLRWGYYGSAKFGAYLLKTSAVEAGKMGLQQAIGLVLTDFVDGLLLEVHDSWHNGFCDGVDQEHVWEALKIRAGRVAKSCLDNWRNVLTAFRDGTISGIISNLMTTLINTFFTTARNLVRMIREGVFSLFRAAKTVLMRPEGTSRAEALDAGLKIAVSGAFVIGGVLLEEYLSKTLGAMFAVLPSGLITTMVAVLTGCVTGLGTVLTVYMLDRLDLFGAQHQQEDNAVLAMLQDGRAQADARLLALLGSDLEPV</sequence>
<proteinExistence type="predicted"/>
<keyword evidence="2" id="KW-1133">Transmembrane helix</keyword>
<dbReference type="OrthoDB" id="3239452at2"/>
<evidence type="ECO:0000313" key="3">
    <source>
        <dbReference type="EMBL" id="PNS11440.1"/>
    </source>
</evidence>
<name>A0A2K1Q8T2_9GAMM</name>
<evidence type="ECO:0000256" key="2">
    <source>
        <dbReference type="SAM" id="Phobius"/>
    </source>
</evidence>
<feature type="compositionally biased region" description="Basic and acidic residues" evidence="1">
    <location>
        <begin position="116"/>
        <end position="133"/>
    </location>
</feature>
<dbReference type="AlphaFoldDB" id="A0A2K1Q8T2"/>
<organism evidence="3 4">
    <name type="scientific">Mixta theicola</name>
    <dbReference type="NCBI Taxonomy" id="1458355"/>
    <lineage>
        <taxon>Bacteria</taxon>
        <taxon>Pseudomonadati</taxon>
        <taxon>Pseudomonadota</taxon>
        <taxon>Gammaproteobacteria</taxon>
        <taxon>Enterobacterales</taxon>
        <taxon>Erwiniaceae</taxon>
        <taxon>Mixta</taxon>
    </lineage>
</organism>
<dbReference type="RefSeq" id="WP_103060126.1">
    <property type="nucleotide sequence ID" value="NZ_BSOF01000029.1"/>
</dbReference>